<evidence type="ECO:0000313" key="3">
    <source>
        <dbReference type="Proteomes" id="UP001054945"/>
    </source>
</evidence>
<organism evidence="2 3">
    <name type="scientific">Caerostris extrusa</name>
    <name type="common">Bark spider</name>
    <name type="synonym">Caerostris bankana</name>
    <dbReference type="NCBI Taxonomy" id="172846"/>
    <lineage>
        <taxon>Eukaryota</taxon>
        <taxon>Metazoa</taxon>
        <taxon>Ecdysozoa</taxon>
        <taxon>Arthropoda</taxon>
        <taxon>Chelicerata</taxon>
        <taxon>Arachnida</taxon>
        <taxon>Araneae</taxon>
        <taxon>Araneomorphae</taxon>
        <taxon>Entelegynae</taxon>
        <taxon>Araneoidea</taxon>
        <taxon>Araneidae</taxon>
        <taxon>Caerostris</taxon>
    </lineage>
</organism>
<evidence type="ECO:0000313" key="2">
    <source>
        <dbReference type="EMBL" id="GIX76257.1"/>
    </source>
</evidence>
<feature type="region of interest" description="Disordered" evidence="1">
    <location>
        <begin position="77"/>
        <end position="117"/>
    </location>
</feature>
<dbReference type="EMBL" id="BPLR01002655">
    <property type="protein sequence ID" value="GIX76257.1"/>
    <property type="molecule type" value="Genomic_DNA"/>
</dbReference>
<sequence>MPDESVRHVYVNKIRWYYPQLKVVTKHGESGLVLFHFALPEISVVSFDKRASRCDSGGFRGRGLEAQKRAASLSDTGSDSAVVKLSGPDKQTKTICSASEWNGSTSSAPDRTDSDLD</sequence>
<reference evidence="2 3" key="1">
    <citation type="submission" date="2021-06" db="EMBL/GenBank/DDBJ databases">
        <title>Caerostris extrusa draft genome.</title>
        <authorList>
            <person name="Kono N."/>
            <person name="Arakawa K."/>
        </authorList>
    </citation>
    <scope>NUCLEOTIDE SEQUENCE [LARGE SCALE GENOMIC DNA]</scope>
</reference>
<proteinExistence type="predicted"/>
<feature type="compositionally biased region" description="Polar residues" evidence="1">
    <location>
        <begin position="93"/>
        <end position="109"/>
    </location>
</feature>
<dbReference type="Proteomes" id="UP001054945">
    <property type="component" value="Unassembled WGS sequence"/>
</dbReference>
<protein>
    <submittedName>
        <fullName evidence="2">Uncharacterized protein</fullName>
    </submittedName>
</protein>
<gene>
    <name evidence="2" type="ORF">CEXT_641021</name>
</gene>
<name>A0AAV4MY59_CAEEX</name>
<comment type="caution">
    <text evidence="2">The sequence shown here is derived from an EMBL/GenBank/DDBJ whole genome shotgun (WGS) entry which is preliminary data.</text>
</comment>
<accession>A0AAV4MY59</accession>
<evidence type="ECO:0000256" key="1">
    <source>
        <dbReference type="SAM" id="MobiDB-lite"/>
    </source>
</evidence>
<keyword evidence="3" id="KW-1185">Reference proteome</keyword>
<dbReference type="AlphaFoldDB" id="A0AAV4MY59"/>